<dbReference type="InterPro" id="IPR036388">
    <property type="entry name" value="WH-like_DNA-bd_sf"/>
</dbReference>
<feature type="domain" description="SWIRM" evidence="11">
    <location>
        <begin position="430"/>
        <end position="528"/>
    </location>
</feature>
<evidence type="ECO:0000256" key="2">
    <source>
        <dbReference type="ARBA" id="ARBA00007194"/>
    </source>
</evidence>
<dbReference type="SUPFAM" id="SSF102712">
    <property type="entry name" value="JAB1/MPN domain"/>
    <property type="match status" value="1"/>
</dbReference>
<dbReference type="InterPro" id="IPR017930">
    <property type="entry name" value="Myb_dom"/>
</dbReference>
<dbReference type="SMART" id="SM00717">
    <property type="entry name" value="SANT"/>
    <property type="match status" value="1"/>
</dbReference>
<evidence type="ECO:0000313" key="14">
    <source>
        <dbReference type="EMBL" id="CAL4177707.1"/>
    </source>
</evidence>
<feature type="region of interest" description="Disordered" evidence="8">
    <location>
        <begin position="78"/>
        <end position="97"/>
    </location>
</feature>
<keyword evidence="4" id="KW-0238">DNA-binding</keyword>
<dbReference type="InterPro" id="IPR009057">
    <property type="entry name" value="Homeodomain-like_sf"/>
</dbReference>
<evidence type="ECO:0000256" key="8">
    <source>
        <dbReference type="SAM" id="MobiDB-lite"/>
    </source>
</evidence>
<dbReference type="Pfam" id="PF00249">
    <property type="entry name" value="Myb_DNA-binding"/>
    <property type="match status" value="1"/>
</dbReference>
<dbReference type="SMART" id="SM00232">
    <property type="entry name" value="JAB_MPN"/>
    <property type="match status" value="1"/>
</dbReference>
<dbReference type="PROSITE" id="PS51293">
    <property type="entry name" value="SANT"/>
    <property type="match status" value="1"/>
</dbReference>
<feature type="domain" description="SANT" evidence="12">
    <location>
        <begin position="92"/>
        <end position="143"/>
    </location>
</feature>
<dbReference type="Gene3D" id="1.10.10.10">
    <property type="entry name" value="Winged helix-like DNA-binding domain superfamily/Winged helix DNA-binding domain"/>
    <property type="match status" value="1"/>
</dbReference>
<feature type="domain" description="Myb-like" evidence="9">
    <location>
        <begin position="89"/>
        <end position="132"/>
    </location>
</feature>
<dbReference type="GO" id="GO:0008237">
    <property type="term" value="F:metallopeptidase activity"/>
    <property type="evidence" value="ECO:0007669"/>
    <property type="project" value="InterPro"/>
</dbReference>
<dbReference type="PROSITE" id="PS50934">
    <property type="entry name" value="SWIRM"/>
    <property type="match status" value="1"/>
</dbReference>
<organism evidence="14 15">
    <name type="scientific">Meganyctiphanes norvegica</name>
    <name type="common">Northern krill</name>
    <name type="synonym">Thysanopoda norvegica</name>
    <dbReference type="NCBI Taxonomy" id="48144"/>
    <lineage>
        <taxon>Eukaryota</taxon>
        <taxon>Metazoa</taxon>
        <taxon>Ecdysozoa</taxon>
        <taxon>Arthropoda</taxon>
        <taxon>Crustacea</taxon>
        <taxon>Multicrustacea</taxon>
        <taxon>Malacostraca</taxon>
        <taxon>Eumalacostraca</taxon>
        <taxon>Eucarida</taxon>
        <taxon>Euphausiacea</taxon>
        <taxon>Euphausiidae</taxon>
        <taxon>Meganyctiphanes</taxon>
    </lineage>
</organism>
<sequence>MTASSTYSSDSTVLETFIELGLQHHKPSYGSVYEKSGNLGGWGGGGGALNPLCSISYGYIEVQQPQYSAQTTSVASGAVTTFSPKKTSRPKKTKTHWDETEKDLFHKGMELFGPNWKKIANFITTKTPGQVRSFHKKWAETANVIQESESLDSTYVFVQDDSMADQICISTGLEDPQGLIETATTTVSTTPLSPKRIRALSKKTRTSSESDTDVGVFNSTEEIFVPSVAEEWIIESQDVDLESKERLNHYKKVKTFVKKQNENRKKVKKKKTKNKAAPQIPFKMKPLKSKHKPPKKEKLKLTIKHTNGQYNFQKNSKICYYKKNAIRDGQYRNINNIVAPPVIEGQVVHITKDDEEESDVDIDISDDEQLMIVDGVSDDEGNNDKKGDIIESKEKNIKEDPEGDSFSTGSCMSGSENDISSQCKQHVFTFSVPTEEKFFDTNQITEEERRVHFEYFDGKGVKTPERYLKIRNYLVNFWNQIKPNYVRKTAVRTGLKNCGDVNSIGKVHEYLEKVGAINFGCPESVYDTPLITGTRTREKPQSQTKSQSKIDRSEMARQKQKNKKWEASLNEGGGLTISHDESGAVVDAFHIPEAPRNRGSGNNGKGSGRLEQFKLVRCLDYDPDTPAPYSVIMHAHAIITMDLHAHTSVAEVMGLLGGYYDPAMDTIHVTVAVPTKATTSGVECDMCPVSQSSACTKIHEGGVQVVGWYHSHPTFPPNPSVQDIETQSQMQRWFARQEAPFLGVIVSPFCPTNRGEASQIRCIVLDAPPHCSSDSDSETKVPYKLNWSTSEAMPGLWEEVCESVRGVVGSARDDPMAVDWRREWRGQTTNWEKAIASLAHHLPQHLAAPLEIVRACFLTAVREYMDS</sequence>
<evidence type="ECO:0000259" key="9">
    <source>
        <dbReference type="PROSITE" id="PS50090"/>
    </source>
</evidence>
<dbReference type="Gene3D" id="1.20.58.1880">
    <property type="match status" value="1"/>
</dbReference>
<dbReference type="InterPro" id="IPR001005">
    <property type="entry name" value="SANT/Myb"/>
</dbReference>
<gene>
    <name evidence="14" type="ORF">MNOR_LOCUS34935</name>
</gene>
<dbReference type="Gene3D" id="3.40.140.10">
    <property type="entry name" value="Cytidine Deaminase, domain 2"/>
    <property type="match status" value="1"/>
</dbReference>
<dbReference type="InterPro" id="IPR000555">
    <property type="entry name" value="JAMM/MPN+_dom"/>
</dbReference>
<dbReference type="AlphaFoldDB" id="A0AAV2SDD9"/>
<evidence type="ECO:0000259" key="11">
    <source>
        <dbReference type="PROSITE" id="PS50934"/>
    </source>
</evidence>
<comment type="caution">
    <text evidence="14">The sequence shown here is derived from an EMBL/GenBank/DDBJ whole genome shotgun (WGS) entry which is preliminary data.</text>
</comment>
<evidence type="ECO:0000256" key="7">
    <source>
        <dbReference type="ARBA" id="ARBA00032256"/>
    </source>
</evidence>
<keyword evidence="5" id="KW-0804">Transcription</keyword>
<dbReference type="CDD" id="cd00167">
    <property type="entry name" value="SANT"/>
    <property type="match status" value="1"/>
</dbReference>
<dbReference type="PROSITE" id="PS50249">
    <property type="entry name" value="MPN"/>
    <property type="match status" value="1"/>
</dbReference>
<dbReference type="Pfam" id="PF01398">
    <property type="entry name" value="JAB"/>
    <property type="match status" value="1"/>
</dbReference>
<keyword evidence="6" id="KW-0539">Nucleus</keyword>
<dbReference type="FunFam" id="1.10.10.10:FF:000020">
    <property type="entry name" value="SWI/SNF complex subunit SMARCC2 isoform c"/>
    <property type="match status" value="1"/>
</dbReference>
<reference evidence="14 15" key="1">
    <citation type="submission" date="2024-05" db="EMBL/GenBank/DDBJ databases">
        <authorList>
            <person name="Wallberg A."/>
        </authorList>
    </citation>
    <scope>NUCLEOTIDE SEQUENCE [LARGE SCALE GENOMIC DNA]</scope>
</reference>
<evidence type="ECO:0000259" key="13">
    <source>
        <dbReference type="PROSITE" id="PS51294"/>
    </source>
</evidence>
<evidence type="ECO:0000256" key="4">
    <source>
        <dbReference type="ARBA" id="ARBA00023125"/>
    </source>
</evidence>
<dbReference type="PROSITE" id="PS51294">
    <property type="entry name" value="HTH_MYB"/>
    <property type="match status" value="1"/>
</dbReference>
<comment type="subcellular location">
    <subcellularLocation>
        <location evidence="1">Nucleus</location>
    </subcellularLocation>
</comment>
<dbReference type="Proteomes" id="UP001497623">
    <property type="component" value="Unassembled WGS sequence"/>
</dbReference>
<name>A0AAV2SDD9_MEGNR</name>
<keyword evidence="15" id="KW-1185">Reference proteome</keyword>
<dbReference type="EMBL" id="CAXKWB010055883">
    <property type="protein sequence ID" value="CAL4177707.1"/>
    <property type="molecule type" value="Genomic_DNA"/>
</dbReference>
<evidence type="ECO:0000313" key="15">
    <source>
        <dbReference type="Proteomes" id="UP001497623"/>
    </source>
</evidence>
<comment type="similarity">
    <text evidence="2">Belongs to the peptidase M67A family. MYSM1 subfamily.</text>
</comment>
<evidence type="ECO:0000259" key="10">
    <source>
        <dbReference type="PROSITE" id="PS50249"/>
    </source>
</evidence>
<dbReference type="InterPro" id="IPR050242">
    <property type="entry name" value="JAMM_MPN+_peptidase_M67A"/>
</dbReference>
<dbReference type="InterPro" id="IPR037518">
    <property type="entry name" value="MPN"/>
</dbReference>
<feature type="domain" description="MPN" evidence="10">
    <location>
        <begin position="631"/>
        <end position="765"/>
    </location>
</feature>
<evidence type="ECO:0000256" key="3">
    <source>
        <dbReference type="ARBA" id="ARBA00023015"/>
    </source>
</evidence>
<feature type="non-terminal residue" evidence="14">
    <location>
        <position position="867"/>
    </location>
</feature>
<dbReference type="SUPFAM" id="SSF46689">
    <property type="entry name" value="Homeodomain-like"/>
    <property type="match status" value="2"/>
</dbReference>
<dbReference type="PROSITE" id="PS50090">
    <property type="entry name" value="MYB_LIKE"/>
    <property type="match status" value="1"/>
</dbReference>
<feature type="region of interest" description="Disordered" evidence="8">
    <location>
        <begin position="531"/>
        <end position="566"/>
    </location>
</feature>
<feature type="compositionally biased region" description="Basic and acidic residues" evidence="8">
    <location>
        <begin position="548"/>
        <end position="557"/>
    </location>
</feature>
<accession>A0AAV2SDD9</accession>
<proteinExistence type="inferred from homology"/>
<dbReference type="GO" id="GO:0003677">
    <property type="term" value="F:DNA binding"/>
    <property type="evidence" value="ECO:0007669"/>
    <property type="project" value="UniProtKB-KW"/>
</dbReference>
<evidence type="ECO:0000256" key="1">
    <source>
        <dbReference type="ARBA" id="ARBA00004123"/>
    </source>
</evidence>
<dbReference type="InterPro" id="IPR017884">
    <property type="entry name" value="SANT_dom"/>
</dbReference>
<dbReference type="InterPro" id="IPR007526">
    <property type="entry name" value="SWIRM"/>
</dbReference>
<dbReference type="PANTHER" id="PTHR10410">
    <property type="entry name" value="EUKARYOTIC TRANSLATION INITIATION FACTOR 3 -RELATED"/>
    <property type="match status" value="1"/>
</dbReference>
<dbReference type="GO" id="GO:0005634">
    <property type="term" value="C:nucleus"/>
    <property type="evidence" value="ECO:0007669"/>
    <property type="project" value="UniProtKB-SubCell"/>
</dbReference>
<keyword evidence="3" id="KW-0805">Transcription regulation</keyword>
<evidence type="ECO:0000259" key="12">
    <source>
        <dbReference type="PROSITE" id="PS51293"/>
    </source>
</evidence>
<dbReference type="Pfam" id="PF04433">
    <property type="entry name" value="SWIRM"/>
    <property type="match status" value="1"/>
</dbReference>
<evidence type="ECO:0000256" key="5">
    <source>
        <dbReference type="ARBA" id="ARBA00023163"/>
    </source>
</evidence>
<protein>
    <recommendedName>
        <fullName evidence="7">Myb-like, SWIRM and MPN domain-containing protein 1</fullName>
    </recommendedName>
</protein>
<evidence type="ECO:0000256" key="6">
    <source>
        <dbReference type="ARBA" id="ARBA00023242"/>
    </source>
</evidence>
<feature type="domain" description="HTH myb-type" evidence="13">
    <location>
        <begin position="89"/>
        <end position="143"/>
    </location>
</feature>